<keyword evidence="9" id="KW-0574">Periplasm</keyword>
<evidence type="ECO:0000256" key="3">
    <source>
        <dbReference type="ARBA" id="ARBA00004418"/>
    </source>
</evidence>
<feature type="domain" description="Cytochrome-c3 hydrogenase C-terminal" evidence="16">
    <location>
        <begin position="245"/>
        <end position="328"/>
    </location>
</feature>
<dbReference type="InterPro" id="IPR027394">
    <property type="entry name" value="Cytochrome-c3_hydrogenase_C"/>
</dbReference>
<comment type="cofactor">
    <cofactor evidence="1">
        <name>[3Fe-4S] cluster</name>
        <dbReference type="ChEBI" id="CHEBI:21137"/>
    </cofactor>
</comment>
<reference evidence="17 18" key="1">
    <citation type="submission" date="2021-05" db="EMBL/GenBank/DDBJ databases">
        <title>The draft genome of Geobacter chapellei DSM 13688.</title>
        <authorList>
            <person name="Xu Z."/>
            <person name="Masuda Y."/>
            <person name="Itoh H."/>
            <person name="Senoo K."/>
        </authorList>
    </citation>
    <scope>NUCLEOTIDE SEQUENCE [LARGE SCALE GENOMIC DNA]</scope>
    <source>
        <strain evidence="17 18">DSM 13688</strain>
    </source>
</reference>
<organism evidence="17 18">
    <name type="scientific">Pelotalea chapellei</name>
    <dbReference type="NCBI Taxonomy" id="44671"/>
    <lineage>
        <taxon>Bacteria</taxon>
        <taxon>Pseudomonadati</taxon>
        <taxon>Thermodesulfobacteriota</taxon>
        <taxon>Desulfuromonadia</taxon>
        <taxon>Geobacterales</taxon>
        <taxon>Geobacteraceae</taxon>
        <taxon>Pelotalea</taxon>
    </lineage>
</organism>
<keyword evidence="13" id="KW-0003">3Fe-4S</keyword>
<protein>
    <submittedName>
        <fullName evidence="17">Hydrogenase small subunit</fullName>
    </submittedName>
</protein>
<evidence type="ECO:0000256" key="5">
    <source>
        <dbReference type="ARBA" id="ARBA00011771"/>
    </source>
</evidence>
<evidence type="ECO:0000256" key="7">
    <source>
        <dbReference type="ARBA" id="ARBA00022723"/>
    </source>
</evidence>
<comment type="subunit">
    <text evidence="5">Heterodimer of a large and a small subunit.</text>
</comment>
<accession>A0ABS5UA58</accession>
<feature type="domain" description="NADH:ubiquinone oxidoreductase-like 20kDa subunit" evidence="15">
    <location>
        <begin position="80"/>
        <end position="225"/>
    </location>
</feature>
<evidence type="ECO:0000256" key="14">
    <source>
        <dbReference type="SAM" id="MobiDB-lite"/>
    </source>
</evidence>
<dbReference type="Gene3D" id="4.10.480.10">
    <property type="entry name" value="Cytochrome-c3 hydrogenase, C-terminal domain"/>
    <property type="match status" value="1"/>
</dbReference>
<dbReference type="InterPro" id="IPR001821">
    <property type="entry name" value="NiFe_hydrogenase_ssu"/>
</dbReference>
<evidence type="ECO:0000256" key="11">
    <source>
        <dbReference type="ARBA" id="ARBA00023004"/>
    </source>
</evidence>
<dbReference type="Proteomes" id="UP000784128">
    <property type="component" value="Unassembled WGS sequence"/>
</dbReference>
<dbReference type="RefSeq" id="WP_214299650.1">
    <property type="nucleotide sequence ID" value="NZ_JAHDYS010000010.1"/>
</dbReference>
<dbReference type="PANTHER" id="PTHR30013:SF7">
    <property type="entry name" value="HYDROGENASE-2 SMALL CHAIN"/>
    <property type="match status" value="1"/>
</dbReference>
<evidence type="ECO:0000256" key="13">
    <source>
        <dbReference type="ARBA" id="ARBA00023291"/>
    </source>
</evidence>
<comment type="cofactor">
    <cofactor evidence="2">
        <name>[4Fe-4S] cluster</name>
        <dbReference type="ChEBI" id="CHEBI:49883"/>
    </cofactor>
</comment>
<keyword evidence="12" id="KW-0411">Iron-sulfur</keyword>
<keyword evidence="11" id="KW-0408">Iron</keyword>
<evidence type="ECO:0000256" key="8">
    <source>
        <dbReference type="ARBA" id="ARBA00022729"/>
    </source>
</evidence>
<evidence type="ECO:0000256" key="9">
    <source>
        <dbReference type="ARBA" id="ARBA00022764"/>
    </source>
</evidence>
<dbReference type="InterPro" id="IPR037024">
    <property type="entry name" value="NiFe_Hase_small_N_sf"/>
</dbReference>
<dbReference type="NCBIfam" id="TIGR01409">
    <property type="entry name" value="TAT_signal_seq"/>
    <property type="match status" value="1"/>
</dbReference>
<comment type="subcellular location">
    <subcellularLocation>
        <location evidence="3">Periplasm</location>
    </subcellularLocation>
</comment>
<dbReference type="InterPro" id="IPR037148">
    <property type="entry name" value="NiFe-Hase_small_C_sf"/>
</dbReference>
<evidence type="ECO:0000313" key="17">
    <source>
        <dbReference type="EMBL" id="MBT1072545.1"/>
    </source>
</evidence>
<dbReference type="PRINTS" id="PR00614">
    <property type="entry name" value="NIHGNASESMLL"/>
</dbReference>
<dbReference type="InterPro" id="IPR019546">
    <property type="entry name" value="TAT_signal_bac_arc"/>
</dbReference>
<feature type="compositionally biased region" description="Polar residues" evidence="14">
    <location>
        <begin position="1"/>
        <end position="10"/>
    </location>
</feature>
<evidence type="ECO:0000256" key="2">
    <source>
        <dbReference type="ARBA" id="ARBA00001966"/>
    </source>
</evidence>
<keyword evidence="18" id="KW-1185">Reference proteome</keyword>
<dbReference type="Gene3D" id="3.40.50.700">
    <property type="entry name" value="NADH:ubiquinone oxidoreductase-like, 20kDa subunit"/>
    <property type="match status" value="1"/>
</dbReference>
<proteinExistence type="inferred from homology"/>
<keyword evidence="6" id="KW-0004">4Fe-4S</keyword>
<evidence type="ECO:0000313" key="18">
    <source>
        <dbReference type="Proteomes" id="UP000784128"/>
    </source>
</evidence>
<evidence type="ECO:0000256" key="4">
    <source>
        <dbReference type="ARBA" id="ARBA00006605"/>
    </source>
</evidence>
<dbReference type="SUPFAM" id="SSF56770">
    <property type="entry name" value="HydA/Nqo6-like"/>
    <property type="match status" value="1"/>
</dbReference>
<gene>
    <name evidence="17" type="ORF">KJB30_12160</name>
</gene>
<comment type="similarity">
    <text evidence="4">Belongs to the [NiFe]/[NiFeSe] hydrogenase small subunit family.</text>
</comment>
<dbReference type="PROSITE" id="PS51318">
    <property type="entry name" value="TAT"/>
    <property type="match status" value="1"/>
</dbReference>
<dbReference type="Pfam" id="PF01058">
    <property type="entry name" value="Oxidored_q6"/>
    <property type="match status" value="1"/>
</dbReference>
<evidence type="ECO:0000256" key="10">
    <source>
        <dbReference type="ARBA" id="ARBA00023002"/>
    </source>
</evidence>
<dbReference type="EMBL" id="JAHDYS010000010">
    <property type="protein sequence ID" value="MBT1072545.1"/>
    <property type="molecule type" value="Genomic_DNA"/>
</dbReference>
<evidence type="ECO:0000256" key="1">
    <source>
        <dbReference type="ARBA" id="ARBA00001927"/>
    </source>
</evidence>
<comment type="caution">
    <text evidence="17">The sequence shown here is derived from an EMBL/GenBank/DDBJ whole genome shotgun (WGS) entry which is preliminary data.</text>
</comment>
<keyword evidence="7" id="KW-0479">Metal-binding</keyword>
<evidence type="ECO:0000259" key="15">
    <source>
        <dbReference type="Pfam" id="PF01058"/>
    </source>
</evidence>
<dbReference type="PANTHER" id="PTHR30013">
    <property type="entry name" value="NIFE / NIFESE HYDROGENASE SMALL SUBUNIT FAMILY MEMBER"/>
    <property type="match status" value="1"/>
</dbReference>
<dbReference type="InterPro" id="IPR006137">
    <property type="entry name" value="NADH_UbQ_OxRdtase-like_20kDa"/>
</dbReference>
<dbReference type="InterPro" id="IPR006311">
    <property type="entry name" value="TAT_signal"/>
</dbReference>
<dbReference type="PIRSF" id="PIRSF000310">
    <property type="entry name" value="NiFe_hyd_ssu"/>
    <property type="match status" value="1"/>
</dbReference>
<feature type="compositionally biased region" description="Basic and acidic residues" evidence="14">
    <location>
        <begin position="15"/>
        <end position="27"/>
    </location>
</feature>
<evidence type="ECO:0000256" key="6">
    <source>
        <dbReference type="ARBA" id="ARBA00022485"/>
    </source>
</evidence>
<sequence length="380" mass="40365">MSKQNGSATRNGKKHVSDESREYSVGEDLRQRGVSRRDFLKFCSAVTAALSLPVSFAPKVAEALDEIKRPPLVWLEFQDCAGNTEALLRAANPTAAEIVLDILSVDYHETIMAAAGHQAEAALDKSITDYKGKYICVVEGSIPMKDGGVYGCVGGKSFLDLARKVCGGAAATIAVGTCAAYGGIPAAVPNPTGAVSVKEAVPGATVINLPGCPVNADNLTATIVHYLVFGKIPALDAFGRPLFAYGKRIHDNCERRPHFDAGQYVEQWGDDGHRKGFCLYKMGCKGPLTFHNCPSQRYNEKTGWPVGSGHGCVGCSEPAFWDSMGPMYKRLPEVHGFGIEAMADKIGIGLAVGTAAAFAVHGAIMAINKDREPGDTTREG</sequence>
<evidence type="ECO:0000259" key="16">
    <source>
        <dbReference type="Pfam" id="PF14720"/>
    </source>
</evidence>
<dbReference type="Pfam" id="PF14720">
    <property type="entry name" value="NiFe_hyd_SSU_C"/>
    <property type="match status" value="1"/>
</dbReference>
<keyword evidence="10" id="KW-0560">Oxidoreductase</keyword>
<evidence type="ECO:0000256" key="12">
    <source>
        <dbReference type="ARBA" id="ARBA00023014"/>
    </source>
</evidence>
<feature type="region of interest" description="Disordered" evidence="14">
    <location>
        <begin position="1"/>
        <end position="27"/>
    </location>
</feature>
<keyword evidence="8" id="KW-0732">Signal</keyword>
<dbReference type="NCBIfam" id="TIGR00391">
    <property type="entry name" value="hydA"/>
    <property type="match status" value="1"/>
</dbReference>
<name>A0ABS5UA58_9BACT</name>